<dbReference type="Pfam" id="PF00535">
    <property type="entry name" value="Glycos_transf_2"/>
    <property type="match status" value="2"/>
</dbReference>
<dbReference type="PANTHER" id="PTHR43179:SF7">
    <property type="entry name" value="RHAMNOSYLTRANSFERASE WBBL"/>
    <property type="match status" value="1"/>
</dbReference>
<comment type="caution">
    <text evidence="2">The sequence shown here is derived from an EMBL/GenBank/DDBJ whole genome shotgun (WGS) entry which is preliminary data.</text>
</comment>
<dbReference type="AlphaFoldDB" id="A0A9X4NZH2"/>
<organism evidence="2 3">
    <name type="scientific">Hydrogenophaga taeniospiralis CCUG 15921</name>
    <dbReference type="NCBI Taxonomy" id="1281780"/>
    <lineage>
        <taxon>Bacteria</taxon>
        <taxon>Pseudomonadati</taxon>
        <taxon>Pseudomonadota</taxon>
        <taxon>Betaproteobacteria</taxon>
        <taxon>Burkholderiales</taxon>
        <taxon>Comamonadaceae</taxon>
        <taxon>Hydrogenophaga</taxon>
    </lineage>
</organism>
<protein>
    <submittedName>
        <fullName evidence="2">Glycosyl transferase family protein</fullName>
    </submittedName>
</protein>
<dbReference type="SUPFAM" id="SSF53448">
    <property type="entry name" value="Nucleotide-diphospho-sugar transferases"/>
    <property type="match status" value="2"/>
</dbReference>
<evidence type="ECO:0000313" key="3">
    <source>
        <dbReference type="Proteomes" id="UP001152876"/>
    </source>
</evidence>
<dbReference type="Proteomes" id="UP001152876">
    <property type="component" value="Unassembled WGS sequence"/>
</dbReference>
<dbReference type="InterPro" id="IPR001173">
    <property type="entry name" value="Glyco_trans_2-like"/>
</dbReference>
<proteinExistence type="predicted"/>
<keyword evidence="2" id="KW-0808">Transferase</keyword>
<dbReference type="EMBL" id="AOGK01000017">
    <property type="protein sequence ID" value="MDG5977175.1"/>
    <property type="molecule type" value="Genomic_DNA"/>
</dbReference>
<keyword evidence="3" id="KW-1185">Reference proteome</keyword>
<evidence type="ECO:0000313" key="2">
    <source>
        <dbReference type="EMBL" id="MDG5977175.1"/>
    </source>
</evidence>
<dbReference type="Gene3D" id="3.90.550.10">
    <property type="entry name" value="Spore Coat Polysaccharide Biosynthesis Protein SpsA, Chain A"/>
    <property type="match status" value="2"/>
</dbReference>
<dbReference type="CDD" id="cd04186">
    <property type="entry name" value="GT_2_like_c"/>
    <property type="match status" value="1"/>
</dbReference>
<gene>
    <name evidence="2" type="ORF">H010_18078</name>
</gene>
<dbReference type="PANTHER" id="PTHR43179">
    <property type="entry name" value="RHAMNOSYLTRANSFERASE WBBL"/>
    <property type="match status" value="1"/>
</dbReference>
<evidence type="ECO:0000259" key="1">
    <source>
        <dbReference type="Pfam" id="PF00535"/>
    </source>
</evidence>
<accession>A0A9X4NZH2</accession>
<dbReference type="GO" id="GO:0016757">
    <property type="term" value="F:glycosyltransferase activity"/>
    <property type="evidence" value="ECO:0007669"/>
    <property type="project" value="UniProtKB-KW"/>
</dbReference>
<name>A0A9X4NZH2_9BURK</name>
<feature type="domain" description="Glycosyltransferase 2-like" evidence="1">
    <location>
        <begin position="447"/>
        <end position="568"/>
    </location>
</feature>
<sequence length="730" mass="81432">MNMPITTDPANAVAAPADSTSAQQLNELSEAVKDRDQQLVELLQDYTERNFQLISAYQVISCQNQEILSQQASVKETQAQIDRMYRSTSWRVTAPLRAVSVAIQNLKHALRVFKDGLRSGRGAGLATRQALHAYGPGEDADAQAADHAPKVLDLRDYQEWVRRYDTPDAAAMEVMRQQVAALKVSPKVSVVMPTYNANLVWLGEAIQSVKDQLYPNWELCIADDASTDPAVRPFLEKLAAEDARIKLVFRSTNGHISAATNSALDAATGDWITFLDHDDLLPPHALFYMVRSIAANPDARMLYSDEDKLDEQGRRYDPYFKSDWNLDLFYSHNLVTHLAFYRRDLIGQIGGLRDAYAGAQDYDLVLRAIEHIQPAQIVHVPFILYHWRAHAGSTATADLNIKPYAMLAGERALNDHFKRIGARARAQFVGHGYRARYKLPDVPPLVSIIIPTRNMVHLVKVCIESIKAKTRYKNYEIILMDNGSDDPAALAYFAEQAQADNFRVIRDDSPFCYSAINNLGAREAQGEILVFLNNDIEIITHEWLDELVSQACRPGVGAVGARLLYPNGMLQHAGIVLGIGGWAGHSHKGFSSLAHGYVGRASLISSFSAVTGACLAVQKQHFMKVGGFDEVNLRVACNDVDLCLKFTEIGLRNIYTPFASLFHHESATRGYEDTPEKMARFQKEVSYMRSRWPTLMANDPAYSPNLTLDHEDFGLAWPPRVAHSYANPNA</sequence>
<dbReference type="InterPro" id="IPR029044">
    <property type="entry name" value="Nucleotide-diphossugar_trans"/>
</dbReference>
<reference evidence="2" key="1">
    <citation type="submission" date="2013-01" db="EMBL/GenBank/DDBJ databases">
        <title>Genome draft of Hydrogenophaga taeniospiralis 2K1.</title>
        <authorList>
            <person name="Gomila M."/>
            <person name="Lalucat J."/>
        </authorList>
    </citation>
    <scope>NUCLEOTIDE SEQUENCE</scope>
    <source>
        <strain evidence="2">CCUG 15921</strain>
    </source>
</reference>
<dbReference type="CDD" id="cd04184">
    <property type="entry name" value="GT2_RfbC_Mx_like"/>
    <property type="match status" value="1"/>
</dbReference>
<feature type="domain" description="Glycosyltransferase 2-like" evidence="1">
    <location>
        <begin position="189"/>
        <end position="348"/>
    </location>
</feature>